<feature type="region of interest" description="Disordered" evidence="1">
    <location>
        <begin position="1"/>
        <end position="35"/>
    </location>
</feature>
<feature type="compositionally biased region" description="Low complexity" evidence="1">
    <location>
        <begin position="193"/>
        <end position="204"/>
    </location>
</feature>
<reference evidence="2" key="1">
    <citation type="submission" date="2021-07" db="EMBL/GenBank/DDBJ databases">
        <title>Elsinoe batatas strain:CRI-CJ2 Genome sequencing and assembly.</title>
        <authorList>
            <person name="Huang L."/>
        </authorList>
    </citation>
    <scope>NUCLEOTIDE SEQUENCE</scope>
    <source>
        <strain evidence="2">CRI-CJ2</strain>
    </source>
</reference>
<feature type="compositionally biased region" description="Low complexity" evidence="1">
    <location>
        <begin position="123"/>
        <end position="133"/>
    </location>
</feature>
<name>A0A8K0LAI4_9PEZI</name>
<proteinExistence type="predicted"/>
<dbReference type="AlphaFoldDB" id="A0A8K0LAI4"/>
<feature type="compositionally biased region" description="Low complexity" evidence="1">
    <location>
        <begin position="11"/>
        <end position="22"/>
    </location>
</feature>
<feature type="region of interest" description="Disordered" evidence="1">
    <location>
        <begin position="252"/>
        <end position="307"/>
    </location>
</feature>
<evidence type="ECO:0000256" key="1">
    <source>
        <dbReference type="SAM" id="MobiDB-lite"/>
    </source>
</evidence>
<dbReference type="EMBL" id="JAESVG020000002">
    <property type="protein sequence ID" value="KAG8630831.1"/>
    <property type="molecule type" value="Genomic_DNA"/>
</dbReference>
<gene>
    <name evidence="2" type="ORF">KVT40_002450</name>
</gene>
<accession>A0A8K0LAI4</accession>
<comment type="caution">
    <text evidence="2">The sequence shown here is derived from an EMBL/GenBank/DDBJ whole genome shotgun (WGS) entry which is preliminary data.</text>
</comment>
<evidence type="ECO:0000313" key="3">
    <source>
        <dbReference type="Proteomes" id="UP000809789"/>
    </source>
</evidence>
<dbReference type="Proteomes" id="UP000809789">
    <property type="component" value="Unassembled WGS sequence"/>
</dbReference>
<feature type="compositionally biased region" description="Basic residues" evidence="1">
    <location>
        <begin position="1"/>
        <end position="10"/>
    </location>
</feature>
<feature type="compositionally biased region" description="Low complexity" evidence="1">
    <location>
        <begin position="156"/>
        <end position="167"/>
    </location>
</feature>
<feature type="compositionally biased region" description="Basic and acidic residues" evidence="1">
    <location>
        <begin position="256"/>
        <end position="284"/>
    </location>
</feature>
<organism evidence="2 3">
    <name type="scientific">Elsinoe batatas</name>
    <dbReference type="NCBI Taxonomy" id="2601811"/>
    <lineage>
        <taxon>Eukaryota</taxon>
        <taxon>Fungi</taxon>
        <taxon>Dikarya</taxon>
        <taxon>Ascomycota</taxon>
        <taxon>Pezizomycotina</taxon>
        <taxon>Dothideomycetes</taxon>
        <taxon>Dothideomycetidae</taxon>
        <taxon>Myriangiales</taxon>
        <taxon>Elsinoaceae</taxon>
        <taxon>Elsinoe</taxon>
    </lineage>
</organism>
<keyword evidence="3" id="KW-1185">Reference proteome</keyword>
<feature type="region of interest" description="Disordered" evidence="1">
    <location>
        <begin position="57"/>
        <end position="232"/>
    </location>
</feature>
<protein>
    <submittedName>
        <fullName evidence="2">Uncharacterized protein</fullName>
    </submittedName>
</protein>
<evidence type="ECO:0000313" key="2">
    <source>
        <dbReference type="EMBL" id="KAG8630831.1"/>
    </source>
</evidence>
<dbReference type="OrthoDB" id="5391950at2759"/>
<sequence length="307" mass="33679">MTMSPKRKRLPLTTSLPTESSSIAEHTPLATDSPRTQVASRFQYLEIQETPIHFRISMETSDSDHCSPRKRHKRGSTSSSSPDQLPEKTLQLRPKTESPTPQSQDRSERTSQTRLPSSPPLSPSLTGALTPPSYQKHTDLPSTPTRTPKASPKKVLPAGPLPLGQPGSHADILPASAHQPPQQKSRKRPSSPSPLSDSSSPSSPAFWQPKEITGHVIDMSTPDDADGLGINGIGFQPTAAGLEARKIKRRQQVNDWKAREAKEDRRSRFEKRGRAEERPIKSKESAGMGEGMQEGRRAVRFVDVGGE</sequence>